<organism evidence="2">
    <name type="scientific">Chromera velia CCMP2878</name>
    <dbReference type="NCBI Taxonomy" id="1169474"/>
    <lineage>
        <taxon>Eukaryota</taxon>
        <taxon>Sar</taxon>
        <taxon>Alveolata</taxon>
        <taxon>Colpodellida</taxon>
        <taxon>Chromeraceae</taxon>
        <taxon>Chromera</taxon>
    </lineage>
</organism>
<feature type="region of interest" description="Disordered" evidence="1">
    <location>
        <begin position="480"/>
        <end position="501"/>
    </location>
</feature>
<dbReference type="VEuPathDB" id="CryptoDB:Cvel_1398"/>
<feature type="compositionally biased region" description="Basic and acidic residues" evidence="1">
    <location>
        <begin position="406"/>
        <end position="420"/>
    </location>
</feature>
<feature type="region of interest" description="Disordered" evidence="1">
    <location>
        <begin position="268"/>
        <end position="334"/>
    </location>
</feature>
<sequence>MIAIPSINEEALGASQISTVREGQGGRQRRQRRCITLPSKAVQDPSATANEFLKAPLPVATGGTGSSRRRLSRRSSFLSTGPACHPPARPLTSRRQRCKTIGAIPFAPPDLDIDTITVYDDACEVPEGSALSRGSGSFVSALEIAHPADDHTVILTASYSSSGATDPVKPTSPRDSRGSDDIYLYDIMRQISRAKEEGERGEEKKKPSRKETCMATTTMASTAVCSGGGGISPLVRREGEGNLKLQHDAQGSGEGEENVSLLEMMHRVSKAKKEKKERGGRDRGGGRGSVSSVTPTGTKTKSSSCTRTGPGVDAAIGQTGVRPPHQMKKRVSMADVTADITRSFGDVGREGGTQEDPLSVCKSILFPSSSVGKRGDGKTDYGGGVKEEREVQDEEEEDDANLSLEEMIRQVSETRSRSKEGNPLLNKSDGDKSMSTQIQLPALPPDQDHVLPFVSSSSKSAFSSPLQQPLFNPPPAAAIATTQRTKSPHARLPRTGRRDLFSPCPSSPKGILCMLLKDEMRSAFSASPVTSRASDCGKTGGRGLYLYSGSGIVTTTAAAVRAPLSDTFCAMKAPNSAAAPPRDLARKEETSGGEGSAFTCAPVSRSRRRIYEIEAPQPKGDRCHRRSRTKPLASVVATEWELERGPQGKEEEAAKQTRTAKVHSTSLSDSLTAVAAALKAEQKKNGGRFTFTDQSMEMFQLRSSACVPVKWREKALASFFAE</sequence>
<gene>
    <name evidence="2" type="ORF">Cvel_1398</name>
</gene>
<feature type="region of interest" description="Disordered" evidence="1">
    <location>
        <begin position="367"/>
        <end position="452"/>
    </location>
</feature>
<reference evidence="2" key="1">
    <citation type="submission" date="2014-11" db="EMBL/GenBank/DDBJ databases">
        <authorList>
            <person name="Otto D Thomas"/>
            <person name="Naeem Raeece"/>
        </authorList>
    </citation>
    <scope>NUCLEOTIDE SEQUENCE</scope>
</reference>
<feature type="compositionally biased region" description="Acidic residues" evidence="1">
    <location>
        <begin position="390"/>
        <end position="400"/>
    </location>
</feature>
<dbReference type="AlphaFoldDB" id="A0A0G4HV03"/>
<proteinExistence type="predicted"/>
<dbReference type="EMBL" id="CDMZ01003981">
    <property type="protein sequence ID" value="CEM48285.1"/>
    <property type="molecule type" value="Genomic_DNA"/>
</dbReference>
<feature type="region of interest" description="Disordered" evidence="1">
    <location>
        <begin position="160"/>
        <end position="179"/>
    </location>
</feature>
<protein>
    <submittedName>
        <fullName evidence="2">Uncharacterized protein</fullName>
    </submittedName>
</protein>
<evidence type="ECO:0000256" key="1">
    <source>
        <dbReference type="SAM" id="MobiDB-lite"/>
    </source>
</evidence>
<feature type="region of interest" description="Disordered" evidence="1">
    <location>
        <begin position="191"/>
        <end position="214"/>
    </location>
</feature>
<feature type="compositionally biased region" description="Low complexity" evidence="1">
    <location>
        <begin position="289"/>
        <end position="309"/>
    </location>
</feature>
<name>A0A0G4HV03_9ALVE</name>
<accession>A0A0G4HV03</accession>
<feature type="compositionally biased region" description="Basic and acidic residues" evidence="1">
    <location>
        <begin position="274"/>
        <end position="285"/>
    </location>
</feature>
<feature type="compositionally biased region" description="Basic and acidic residues" evidence="1">
    <location>
        <begin position="193"/>
        <end position="212"/>
    </location>
</feature>
<evidence type="ECO:0000313" key="2">
    <source>
        <dbReference type="EMBL" id="CEM48285.1"/>
    </source>
</evidence>
<feature type="compositionally biased region" description="Basic and acidic residues" evidence="1">
    <location>
        <begin position="373"/>
        <end position="389"/>
    </location>
</feature>
<feature type="region of interest" description="Disordered" evidence="1">
    <location>
        <begin position="59"/>
        <end position="94"/>
    </location>
</feature>
<feature type="compositionally biased region" description="Basic residues" evidence="1">
    <location>
        <begin position="486"/>
        <end position="495"/>
    </location>
</feature>
<feature type="region of interest" description="Disordered" evidence="1">
    <location>
        <begin position="575"/>
        <end position="599"/>
    </location>
</feature>